<evidence type="ECO:0000313" key="12">
    <source>
        <dbReference type="Proteomes" id="UP001151287"/>
    </source>
</evidence>
<keyword evidence="4 9" id="KW-1133">Transmembrane helix</keyword>
<dbReference type="Pfam" id="PF13962">
    <property type="entry name" value="PGG"/>
    <property type="match status" value="1"/>
</dbReference>
<evidence type="ECO:0000256" key="2">
    <source>
        <dbReference type="ARBA" id="ARBA00022692"/>
    </source>
</evidence>
<dbReference type="Proteomes" id="UP001151287">
    <property type="component" value="Unassembled WGS sequence"/>
</dbReference>
<evidence type="ECO:0000256" key="8">
    <source>
        <dbReference type="SAM" id="MobiDB-lite"/>
    </source>
</evidence>
<feature type="transmembrane region" description="Helical" evidence="9">
    <location>
        <begin position="688"/>
        <end position="708"/>
    </location>
</feature>
<gene>
    <name evidence="11" type="ORF">LUZ63_011505</name>
</gene>
<evidence type="ECO:0000256" key="1">
    <source>
        <dbReference type="ARBA" id="ARBA00004141"/>
    </source>
</evidence>
<dbReference type="InterPro" id="IPR002110">
    <property type="entry name" value="Ankyrin_rpt"/>
</dbReference>
<evidence type="ECO:0000256" key="4">
    <source>
        <dbReference type="ARBA" id="ARBA00022989"/>
    </source>
</evidence>
<dbReference type="SMART" id="SM00248">
    <property type="entry name" value="ANK"/>
    <property type="match status" value="8"/>
</dbReference>
<evidence type="ECO:0000256" key="5">
    <source>
        <dbReference type="ARBA" id="ARBA00023043"/>
    </source>
</evidence>
<proteinExistence type="predicted"/>
<evidence type="ECO:0000256" key="9">
    <source>
        <dbReference type="SAM" id="Phobius"/>
    </source>
</evidence>
<dbReference type="PANTHER" id="PTHR24186">
    <property type="entry name" value="PROTEIN PHOSPHATASE 1 REGULATORY SUBUNIT"/>
    <property type="match status" value="1"/>
</dbReference>
<evidence type="ECO:0000256" key="6">
    <source>
        <dbReference type="ARBA" id="ARBA00023136"/>
    </source>
</evidence>
<evidence type="ECO:0000256" key="7">
    <source>
        <dbReference type="PROSITE-ProRule" id="PRU00023"/>
    </source>
</evidence>
<protein>
    <recommendedName>
        <fullName evidence="10">PGG domain-containing protein</fullName>
    </recommendedName>
</protein>
<dbReference type="Gene3D" id="1.25.40.20">
    <property type="entry name" value="Ankyrin repeat-containing domain"/>
    <property type="match status" value="2"/>
</dbReference>
<name>A0A9Q0CJI7_9POAL</name>
<dbReference type="InterPro" id="IPR036770">
    <property type="entry name" value="Ankyrin_rpt-contain_sf"/>
</dbReference>
<feature type="transmembrane region" description="Helical" evidence="9">
    <location>
        <begin position="619"/>
        <end position="643"/>
    </location>
</feature>
<comment type="subcellular location">
    <subcellularLocation>
        <location evidence="1">Membrane</location>
        <topology evidence="1">Multi-pass membrane protein</topology>
    </subcellularLocation>
</comment>
<evidence type="ECO:0000256" key="3">
    <source>
        <dbReference type="ARBA" id="ARBA00022737"/>
    </source>
</evidence>
<dbReference type="PANTHER" id="PTHR24186:SF54">
    <property type="entry name" value="PGG DOMAIN-CONTAINING PROTEIN"/>
    <property type="match status" value="1"/>
</dbReference>
<dbReference type="PROSITE" id="PS50297">
    <property type="entry name" value="ANK_REP_REGION"/>
    <property type="match status" value="1"/>
</dbReference>
<dbReference type="PROSITE" id="PS50088">
    <property type="entry name" value="ANK_REPEAT"/>
    <property type="match status" value="1"/>
</dbReference>
<dbReference type="SUPFAM" id="SSF48403">
    <property type="entry name" value="Ankyrin repeat"/>
    <property type="match status" value="2"/>
</dbReference>
<evidence type="ECO:0000313" key="11">
    <source>
        <dbReference type="EMBL" id="KAJ1694807.1"/>
    </source>
</evidence>
<feature type="transmembrane region" description="Helical" evidence="9">
    <location>
        <begin position="664"/>
        <end position="682"/>
    </location>
</feature>
<feature type="domain" description="PGG" evidence="10">
    <location>
        <begin position="574"/>
        <end position="680"/>
    </location>
</feature>
<dbReference type="EMBL" id="JAMQYH010000003">
    <property type="protein sequence ID" value="KAJ1694807.1"/>
    <property type="molecule type" value="Genomic_DNA"/>
</dbReference>
<accession>A0A9Q0CJI7</accession>
<dbReference type="AlphaFoldDB" id="A0A9Q0CJI7"/>
<feature type="transmembrane region" description="Helical" evidence="9">
    <location>
        <begin position="580"/>
        <end position="599"/>
    </location>
</feature>
<keyword evidence="3" id="KW-0677">Repeat</keyword>
<reference evidence="11" key="1">
    <citation type="journal article" date="2022" name="Cell">
        <title>Repeat-based holocentromeres influence genome architecture and karyotype evolution.</title>
        <authorList>
            <person name="Hofstatter P.G."/>
            <person name="Thangavel G."/>
            <person name="Lux T."/>
            <person name="Neumann P."/>
            <person name="Vondrak T."/>
            <person name="Novak P."/>
            <person name="Zhang M."/>
            <person name="Costa L."/>
            <person name="Castellani M."/>
            <person name="Scott A."/>
            <person name="Toegelov H."/>
            <person name="Fuchs J."/>
            <person name="Mata-Sucre Y."/>
            <person name="Dias Y."/>
            <person name="Vanzela A.L.L."/>
            <person name="Huettel B."/>
            <person name="Almeida C.C.S."/>
            <person name="Simkova H."/>
            <person name="Souza G."/>
            <person name="Pedrosa-Harand A."/>
            <person name="Macas J."/>
            <person name="Mayer K.F.X."/>
            <person name="Houben A."/>
            <person name="Marques A."/>
        </authorList>
    </citation>
    <scope>NUCLEOTIDE SEQUENCE</scope>
    <source>
        <strain evidence="11">RhyBre1mFocal</strain>
    </source>
</reference>
<dbReference type="InterPro" id="IPR026961">
    <property type="entry name" value="PGG_dom"/>
</dbReference>
<feature type="repeat" description="ANK" evidence="7">
    <location>
        <begin position="481"/>
        <end position="513"/>
    </location>
</feature>
<feature type="region of interest" description="Disordered" evidence="8">
    <location>
        <begin position="233"/>
        <end position="283"/>
    </location>
</feature>
<sequence>MAETNNSPSNPEPVPQIMDRQLMKACCQNDLNLLRELILHDGNILFSVTPHRNNCLHLAAMLGHDKFAREVWSKSPSLFLCTNIDGETPLIAAVMAANAKLASNMLTAASELLQHDIEGRMPLKEMLLKYDVRGHNALNHAIRNGFEDFALKLLDIEPHLSDCWFVLGMSENLEKELSTHREPQSSSPLLPEESLPPAQQKFTRMMMTTMPPQPLPEQSQPPGQQKFTRMMMTTMPLPSPPSSEDEEMETSRGTEPQLPPQTQMPTETRPQEMPPEMRPQEMPTQKPTLMPTATRPQQPLPQELFDGLWISESAMFMAARKGYSRLVEKLLEIPSSVAYGPGFYSALDAAADNPGIYEMLLKKRPELAQYTGGGLTTLTACISEFETAKILLEDNPFLHAYSKNRGETYGGLTPFLVAAQLGLVSVAKKIITVCPDSAYITKDKSMENALHIAVRYEQESFVDFILETPQLHRLINQVDYKGQLPLHVAAKMCNPQILRSLLDNGQDCTAINAKCRSAVDIVCERESLWKTLKWNESFTLVSNAIPHGWRNKIKYVTKGKIKQQAIKEVKSLTERNTNSTSVIATLLATITFAAAFTMPGGLSSDPSDTGLPVFARKPVFQVFLISDTIAMCSSLAVAFLTVLATWEDLDYLLNYRKTTRPLMWCAYVATAVAFGTGVFTIMAPKRLWLAILVLVMCCILPFLSKIIGDWPKIRLRFKFGRQFRSDLLPNL</sequence>
<keyword evidence="5 7" id="KW-0040">ANK repeat</keyword>
<dbReference type="OrthoDB" id="539213at2759"/>
<dbReference type="Pfam" id="PF12796">
    <property type="entry name" value="Ank_2"/>
    <property type="match status" value="1"/>
</dbReference>
<dbReference type="GO" id="GO:0005886">
    <property type="term" value="C:plasma membrane"/>
    <property type="evidence" value="ECO:0007669"/>
    <property type="project" value="TreeGrafter"/>
</dbReference>
<keyword evidence="6 9" id="KW-0472">Membrane</keyword>
<keyword evidence="12" id="KW-1185">Reference proteome</keyword>
<keyword evidence="2 9" id="KW-0812">Transmembrane</keyword>
<comment type="caution">
    <text evidence="11">The sequence shown here is derived from an EMBL/GenBank/DDBJ whole genome shotgun (WGS) entry which is preliminary data.</text>
</comment>
<evidence type="ECO:0000259" key="10">
    <source>
        <dbReference type="Pfam" id="PF13962"/>
    </source>
</evidence>
<organism evidence="11 12">
    <name type="scientific">Rhynchospora breviuscula</name>
    <dbReference type="NCBI Taxonomy" id="2022672"/>
    <lineage>
        <taxon>Eukaryota</taxon>
        <taxon>Viridiplantae</taxon>
        <taxon>Streptophyta</taxon>
        <taxon>Embryophyta</taxon>
        <taxon>Tracheophyta</taxon>
        <taxon>Spermatophyta</taxon>
        <taxon>Magnoliopsida</taxon>
        <taxon>Liliopsida</taxon>
        <taxon>Poales</taxon>
        <taxon>Cyperaceae</taxon>
        <taxon>Cyperoideae</taxon>
        <taxon>Rhynchosporeae</taxon>
        <taxon>Rhynchospora</taxon>
    </lineage>
</organism>